<dbReference type="AlphaFoldDB" id="A0A418YBH9"/>
<proteinExistence type="predicted"/>
<dbReference type="Gene3D" id="3.30.1870.10">
    <property type="entry name" value="EreA-like, domain 2"/>
    <property type="match status" value="1"/>
</dbReference>
<reference evidence="2 3" key="2">
    <citation type="submission" date="2019-01" db="EMBL/GenBank/DDBJ databases">
        <title>Motilimonas pumilus sp. nov., isolated from the gut of sea cucumber (Apostichopus japonicus).</title>
        <authorList>
            <person name="Wang F.-Q."/>
            <person name="Ren L.-H."/>
            <person name="Lin Y.-W."/>
            <person name="Sun G.-H."/>
            <person name="Du Z.-J."/>
            <person name="Zhao J.-X."/>
            <person name="Liu X.-J."/>
            <person name="Liu L.-J."/>
        </authorList>
    </citation>
    <scope>NUCLEOTIDE SEQUENCE [LARGE SCALE GENOMIC DNA]</scope>
    <source>
        <strain evidence="2 3">PLHSC7-2</strain>
    </source>
</reference>
<evidence type="ECO:0000313" key="2">
    <source>
        <dbReference type="EMBL" id="RJG41867.1"/>
    </source>
</evidence>
<dbReference type="RefSeq" id="WP_119911789.1">
    <property type="nucleotide sequence ID" value="NZ_QZCH01000024.1"/>
</dbReference>
<dbReference type="Gene3D" id="3.40.1660.10">
    <property type="entry name" value="EreA-like (biosynthetic domain)"/>
    <property type="match status" value="1"/>
</dbReference>
<dbReference type="OrthoDB" id="9810066at2"/>
<feature type="signal peptide" evidence="1">
    <location>
        <begin position="1"/>
        <end position="20"/>
    </location>
</feature>
<comment type="caution">
    <text evidence="2">The sequence shown here is derived from an EMBL/GenBank/DDBJ whole genome shotgun (WGS) entry which is preliminary data.</text>
</comment>
<dbReference type="PROSITE" id="PS51257">
    <property type="entry name" value="PROKAR_LIPOPROTEIN"/>
    <property type="match status" value="1"/>
</dbReference>
<dbReference type="Gene3D" id="1.20.1440.30">
    <property type="entry name" value="Biosynthetic Protein domain"/>
    <property type="match status" value="1"/>
</dbReference>
<evidence type="ECO:0000313" key="3">
    <source>
        <dbReference type="Proteomes" id="UP000283255"/>
    </source>
</evidence>
<sequence>MKKILSVVSLAFILSSCGGGGGGQSNSVSDHSAELNYTVFQGTHITAGNEDILPIIDTLEGYDIVGLGEQSHQGGLANRLRGRIVKGLHQEGQLDLVAFEAGLYDGLVAWEKFLKQEQPLIEAITGPHANYMFMQRLSLDVQEVVDYIASQDQNTQPLILTGFDYRINGDPSCLPNPGEELPVMLQELKDYIDSKGMDVNEFSSIFSYAPEMACPWYYDRRFTRRAYDALVTDLEKLLIELEALALTESIPPYNPNQPRNFRLYASPWHQIVKSMRSYADKSLSDDDDHGMPLPGWNYTDEQSADNVIWLKEVWYKTQGQTVLWAHNIHVVNCCNSVSNKLNEQSNYDIYKLGIIHGGGMLAPYEHDPTQWEMGSFKVTTSGASINGQLLALGLPNAFIDLKTQNPDMLPFHSSSVLSYHGGPEQRGVMSDVMDGVVFIPEEEATISRF</sequence>
<name>A0A418YBH9_9GAMM</name>
<gene>
    <name evidence="2" type="ORF">D1Z90_15965</name>
</gene>
<organism evidence="2 3">
    <name type="scientific">Motilimonas pumila</name>
    <dbReference type="NCBI Taxonomy" id="2303987"/>
    <lineage>
        <taxon>Bacteria</taxon>
        <taxon>Pseudomonadati</taxon>
        <taxon>Pseudomonadota</taxon>
        <taxon>Gammaproteobacteria</taxon>
        <taxon>Alteromonadales</taxon>
        <taxon>Alteromonadales genera incertae sedis</taxon>
        <taxon>Motilimonas</taxon>
    </lineage>
</organism>
<dbReference type="SUPFAM" id="SSF159501">
    <property type="entry name" value="EreA/ChaN-like"/>
    <property type="match status" value="1"/>
</dbReference>
<protein>
    <recommendedName>
        <fullName evidence="4">Erythromycin esterase family protein</fullName>
    </recommendedName>
</protein>
<reference evidence="2 3" key="1">
    <citation type="submission" date="2018-09" db="EMBL/GenBank/DDBJ databases">
        <authorList>
            <person name="Wang F."/>
        </authorList>
    </citation>
    <scope>NUCLEOTIDE SEQUENCE [LARGE SCALE GENOMIC DNA]</scope>
    <source>
        <strain evidence="2 3">PLHSC7-2</strain>
    </source>
</reference>
<keyword evidence="1" id="KW-0732">Signal</keyword>
<evidence type="ECO:0008006" key="4">
    <source>
        <dbReference type="Google" id="ProtNLM"/>
    </source>
</evidence>
<dbReference type="Pfam" id="PF05139">
    <property type="entry name" value="Erythro_esteras"/>
    <property type="match status" value="1"/>
</dbReference>
<dbReference type="EMBL" id="QZCH01000024">
    <property type="protein sequence ID" value="RJG41867.1"/>
    <property type="molecule type" value="Genomic_DNA"/>
</dbReference>
<feature type="chain" id="PRO_5019587607" description="Erythromycin esterase family protein" evidence="1">
    <location>
        <begin position="21"/>
        <end position="449"/>
    </location>
</feature>
<evidence type="ECO:0000256" key="1">
    <source>
        <dbReference type="SAM" id="SignalP"/>
    </source>
</evidence>
<keyword evidence="3" id="KW-1185">Reference proteome</keyword>
<accession>A0A418YBH9</accession>
<dbReference type="Proteomes" id="UP000283255">
    <property type="component" value="Unassembled WGS sequence"/>
</dbReference>
<dbReference type="InterPro" id="IPR007815">
    <property type="entry name" value="Emycin_Estase"/>
</dbReference>